<dbReference type="Gene3D" id="3.90.400.10">
    <property type="entry name" value="Oligo-1,6-glucosidase, Domain 2"/>
    <property type="match status" value="1"/>
</dbReference>
<dbReference type="InterPro" id="IPR017853">
    <property type="entry name" value="GH"/>
</dbReference>
<dbReference type="PANTHER" id="PTHR10357">
    <property type="entry name" value="ALPHA-AMYLASE FAMILY MEMBER"/>
    <property type="match status" value="1"/>
</dbReference>
<dbReference type="NCBIfam" id="NF008183">
    <property type="entry name" value="PRK10933.1"/>
    <property type="match status" value="1"/>
</dbReference>
<name>A0ABS1K6R1_9MICC</name>
<dbReference type="EMBL" id="JAERRC010000044">
    <property type="protein sequence ID" value="MBL0707148.1"/>
    <property type="molecule type" value="Genomic_DNA"/>
</dbReference>
<comment type="similarity">
    <text evidence="1">Belongs to the glycosyl hydrolase 13 family.</text>
</comment>
<dbReference type="SMART" id="SM00642">
    <property type="entry name" value="Aamy"/>
    <property type="match status" value="1"/>
</dbReference>
<dbReference type="RefSeq" id="WP_189694447.1">
    <property type="nucleotide sequence ID" value="NZ_BNCM01000010.1"/>
</dbReference>
<feature type="domain" description="Glycosyl hydrolase family 13 catalytic" evidence="2">
    <location>
        <begin position="16"/>
        <end position="420"/>
    </location>
</feature>
<sequence length="578" mass="65257">MPTNSRAWWHEAVVYQIYVRSFADADGDGLGDLAGVRSRLDHLESLGVDVIWLTPFYPSPMADNGYDVSDYEAVDPRFGSEGDLDDLIADIHRRGMRVIIDVVLNHTSIDHPWFVESRSTRSSSRRDWYIWRPPRDGVEPGTPGAEPTNWLGFFAQPTWTYDEESGEYYLHLFAPEQPDLNWENQEVRQALYAMLRRWLARGVDGFRLDVINLISKRYPLQDVPTPHSSHYGDASSQYTCGPRMLEFLDELRDQVFDTAEKTLLTVGEMPGATVEDGLAVTGGERPRLSMIFTFEHMDVDHAPGWGGRYEPRPFDLLALKSTMARWQEGLGRSGWNSLYFGNHDQARVASRFGSRSPAHAVASAKMLATVLHLHRGTPYVYQGDEIGMRNYPFASIEQFADIDAHNSWAYGRALGVLPERLLAGLRQNGRDNARTPMQWDASEHGGFTTGTPWLPLNPNTSEVNVEAQIDDADSVLAHYRRLIELRHSSDIVVFGDYRLLARDHEYLYAFERTLGDERWIVVANFSDEELDVAAALGGAVGAAELILGTHHEPPEGAVLQRLRPWEAQICRVLKGSEQ</sequence>
<organism evidence="3 4">
    <name type="scientific">Sinomonas cellulolyticus</name>
    <dbReference type="NCBI Taxonomy" id="2801916"/>
    <lineage>
        <taxon>Bacteria</taxon>
        <taxon>Bacillati</taxon>
        <taxon>Actinomycetota</taxon>
        <taxon>Actinomycetes</taxon>
        <taxon>Micrococcales</taxon>
        <taxon>Micrococcaceae</taxon>
        <taxon>Sinomonas</taxon>
    </lineage>
</organism>
<dbReference type="SUPFAM" id="SSF51445">
    <property type="entry name" value="(Trans)glycosidases"/>
    <property type="match status" value="1"/>
</dbReference>
<proteinExistence type="inferred from homology"/>
<keyword evidence="4" id="KW-1185">Reference proteome</keyword>
<dbReference type="InterPro" id="IPR045857">
    <property type="entry name" value="O16G_dom_2"/>
</dbReference>
<dbReference type="InterPro" id="IPR006047">
    <property type="entry name" value="GH13_cat_dom"/>
</dbReference>
<protein>
    <submittedName>
        <fullName evidence="3">Alpha-glucosidase</fullName>
    </submittedName>
</protein>
<dbReference type="CDD" id="cd11333">
    <property type="entry name" value="AmyAc_SI_OligoGlu_DGase"/>
    <property type="match status" value="1"/>
</dbReference>
<evidence type="ECO:0000256" key="1">
    <source>
        <dbReference type="ARBA" id="ARBA00008061"/>
    </source>
</evidence>
<evidence type="ECO:0000259" key="2">
    <source>
        <dbReference type="SMART" id="SM00642"/>
    </source>
</evidence>
<dbReference type="Gene3D" id="3.20.20.80">
    <property type="entry name" value="Glycosidases"/>
    <property type="match status" value="1"/>
</dbReference>
<dbReference type="Proteomes" id="UP000639051">
    <property type="component" value="Unassembled WGS sequence"/>
</dbReference>
<dbReference type="InterPro" id="IPR013780">
    <property type="entry name" value="Glyco_hydro_b"/>
</dbReference>
<evidence type="ECO:0000313" key="3">
    <source>
        <dbReference type="EMBL" id="MBL0707148.1"/>
    </source>
</evidence>
<reference evidence="3 4" key="1">
    <citation type="submission" date="2021-01" db="EMBL/GenBank/DDBJ databases">
        <title>Genome public.</title>
        <authorList>
            <person name="Liu C."/>
            <person name="Sun Q."/>
        </authorList>
    </citation>
    <scope>NUCLEOTIDE SEQUENCE [LARGE SCALE GENOMIC DNA]</scope>
    <source>
        <strain evidence="3 4">JC656</strain>
    </source>
</reference>
<comment type="caution">
    <text evidence="3">The sequence shown here is derived from an EMBL/GenBank/DDBJ whole genome shotgun (WGS) entry which is preliminary data.</text>
</comment>
<gene>
    <name evidence="3" type="ORF">JJE72_16770</name>
</gene>
<accession>A0ABS1K6R1</accession>
<evidence type="ECO:0000313" key="4">
    <source>
        <dbReference type="Proteomes" id="UP000639051"/>
    </source>
</evidence>
<dbReference type="Gene3D" id="2.60.40.1180">
    <property type="entry name" value="Golgi alpha-mannosidase II"/>
    <property type="match status" value="1"/>
</dbReference>
<dbReference type="PANTHER" id="PTHR10357:SF179">
    <property type="entry name" value="NEUTRAL AND BASIC AMINO ACID TRANSPORT PROTEIN RBAT"/>
    <property type="match status" value="1"/>
</dbReference>
<dbReference type="Pfam" id="PF00128">
    <property type="entry name" value="Alpha-amylase"/>
    <property type="match status" value="1"/>
</dbReference>
<dbReference type="SUPFAM" id="SSF51011">
    <property type="entry name" value="Glycosyl hydrolase domain"/>
    <property type="match status" value="1"/>
</dbReference>